<feature type="transmembrane region" description="Helical" evidence="1">
    <location>
        <begin position="458"/>
        <end position="485"/>
    </location>
</feature>
<dbReference type="EMBL" id="CAJZBQ010000036">
    <property type="protein sequence ID" value="CAG9324711.1"/>
    <property type="molecule type" value="Genomic_DNA"/>
</dbReference>
<dbReference type="PANTHER" id="PTHR33862:SF3">
    <property type="entry name" value="OROFACIAL CLEFT 1 CANDIDATE GENE 1 PROTEIN"/>
    <property type="match status" value="1"/>
</dbReference>
<dbReference type="InterPro" id="IPR031390">
    <property type="entry name" value="OFCC1"/>
</dbReference>
<feature type="transmembrane region" description="Helical" evidence="1">
    <location>
        <begin position="497"/>
        <end position="521"/>
    </location>
</feature>
<evidence type="ECO:0000313" key="3">
    <source>
        <dbReference type="Proteomes" id="UP001162131"/>
    </source>
</evidence>
<keyword evidence="3" id="KW-1185">Reference proteome</keyword>
<dbReference type="AlphaFoldDB" id="A0AAU9JGF4"/>
<evidence type="ECO:0000256" key="1">
    <source>
        <dbReference type="SAM" id="Phobius"/>
    </source>
</evidence>
<sequence length="682" mass="80565">MERKDTQALLNIEVPEYEYDRTLSDTLVTDFPLEEDNNNLDIYKELRDGLMQEPDLKYSIDLEELTRNQLQYVPEDSDVIQKFRAAEQISYQERLEEIKILERQNKARLRTNFLWRQQYLKGNEKIASNESNLRKRKIAERFKSATKQLKDVIKLRRNETTHRIGKLNEVADKEMKRWDRTERKLFVRLELCRAIKDKLPCAYFVMLVTLWDRLGGTKVELSKEKRITKAKRHGGRYFHNCLRIEETLEIKVPPAADLKPSMVLSFELFILRNRMLKYDKPVAYGYFPLCNSDFQISEGLFKIPMLKGEIDLKCEKFSDLEERYKYDIETWMCNLYFSMKLDFPPEGIQLKYPEQFEDYQFSVTGPDGLKSRWQGSRRLKYIFTEVFQDLGFRVGKLKYAQIWITLLILAFALWIDRLTHYFGQYLFLKMSGIEVTKYTVLWITFDLESASDMKFGSIVGYLFAGSLFSIFIFGLFSLLAFLVYWYQGYFPALGFRIGVLFGLCMVLDPVITIVESIGLSLGQDDWSHDPFLLSIYFQDREDSGFFGPCITFLIYIALSSACSFLFYNYLLYIHMNGRMLDTYHRLTSLESDFLVPYDSEVSEKYLKWVISKAHKYRTLNGDVRKVAVAEYYERTTNQSYSHIAIYNEGKGRSLYRHFMRLPVGAICELSTNRLRVFDDEEQ</sequence>
<protein>
    <submittedName>
        <fullName evidence="2">Uncharacterized protein</fullName>
    </submittedName>
</protein>
<reference evidence="2" key="1">
    <citation type="submission" date="2021-09" db="EMBL/GenBank/DDBJ databases">
        <authorList>
            <consortium name="AG Swart"/>
            <person name="Singh M."/>
            <person name="Singh A."/>
            <person name="Seah K."/>
            <person name="Emmerich C."/>
        </authorList>
    </citation>
    <scope>NUCLEOTIDE SEQUENCE</scope>
    <source>
        <strain evidence="2">ATCC30299</strain>
    </source>
</reference>
<keyword evidence="1" id="KW-0472">Membrane</keyword>
<keyword evidence="1" id="KW-0812">Transmembrane</keyword>
<dbReference type="Proteomes" id="UP001162131">
    <property type="component" value="Unassembled WGS sequence"/>
</dbReference>
<evidence type="ECO:0000313" key="2">
    <source>
        <dbReference type="EMBL" id="CAG9324711.1"/>
    </source>
</evidence>
<dbReference type="PANTHER" id="PTHR33862">
    <property type="entry name" value="OROFACIAL CLEFT 1 CANDIDATE GENE 1 PROTEIN"/>
    <property type="match status" value="1"/>
</dbReference>
<feature type="transmembrane region" description="Helical" evidence="1">
    <location>
        <begin position="397"/>
        <end position="415"/>
    </location>
</feature>
<name>A0AAU9JGF4_9CILI</name>
<keyword evidence="1" id="KW-1133">Transmembrane helix</keyword>
<proteinExistence type="predicted"/>
<gene>
    <name evidence="2" type="ORF">BSTOLATCC_MIC36493</name>
</gene>
<comment type="caution">
    <text evidence="2">The sequence shown here is derived from an EMBL/GenBank/DDBJ whole genome shotgun (WGS) entry which is preliminary data.</text>
</comment>
<accession>A0AAU9JGF4</accession>
<feature type="transmembrane region" description="Helical" evidence="1">
    <location>
        <begin position="545"/>
        <end position="570"/>
    </location>
</feature>
<organism evidence="2 3">
    <name type="scientific">Blepharisma stoltei</name>
    <dbReference type="NCBI Taxonomy" id="1481888"/>
    <lineage>
        <taxon>Eukaryota</taxon>
        <taxon>Sar</taxon>
        <taxon>Alveolata</taxon>
        <taxon>Ciliophora</taxon>
        <taxon>Postciliodesmatophora</taxon>
        <taxon>Heterotrichea</taxon>
        <taxon>Heterotrichida</taxon>
        <taxon>Blepharismidae</taxon>
        <taxon>Blepharisma</taxon>
    </lineage>
</organism>